<dbReference type="Proteomes" id="UP001341840">
    <property type="component" value="Unassembled WGS sequence"/>
</dbReference>
<sequence length="146" mass="16161">MAFNNGIHGWCYTACESCGKKVECAPMGRYDCTREKCGNIGNKPRSKYAPCAYLTMVINLCGKRADQVAKEEMGWSNSLENSESIANCQIECHDHVDLAIEEDYVSTRTPSKRNVGDQASRPSGVDEAKLEGQLSTNKFSRRGVKN</sequence>
<gene>
    <name evidence="2" type="ORF">PIB30_033045</name>
</gene>
<organism evidence="2 3">
    <name type="scientific">Stylosanthes scabra</name>
    <dbReference type="NCBI Taxonomy" id="79078"/>
    <lineage>
        <taxon>Eukaryota</taxon>
        <taxon>Viridiplantae</taxon>
        <taxon>Streptophyta</taxon>
        <taxon>Embryophyta</taxon>
        <taxon>Tracheophyta</taxon>
        <taxon>Spermatophyta</taxon>
        <taxon>Magnoliopsida</taxon>
        <taxon>eudicotyledons</taxon>
        <taxon>Gunneridae</taxon>
        <taxon>Pentapetalae</taxon>
        <taxon>rosids</taxon>
        <taxon>fabids</taxon>
        <taxon>Fabales</taxon>
        <taxon>Fabaceae</taxon>
        <taxon>Papilionoideae</taxon>
        <taxon>50 kb inversion clade</taxon>
        <taxon>dalbergioids sensu lato</taxon>
        <taxon>Dalbergieae</taxon>
        <taxon>Pterocarpus clade</taxon>
        <taxon>Stylosanthes</taxon>
    </lineage>
</organism>
<keyword evidence="3" id="KW-1185">Reference proteome</keyword>
<reference evidence="2 3" key="1">
    <citation type="journal article" date="2023" name="Plants (Basel)">
        <title>Bridging the Gap: Combining Genomics and Transcriptomics Approaches to Understand Stylosanthes scabra, an Orphan Legume from the Brazilian Caatinga.</title>
        <authorList>
            <person name="Ferreira-Neto J.R.C."/>
            <person name="da Silva M.D."/>
            <person name="Binneck E."/>
            <person name="de Melo N.F."/>
            <person name="da Silva R.H."/>
            <person name="de Melo A.L.T.M."/>
            <person name="Pandolfi V."/>
            <person name="Bustamante F.O."/>
            <person name="Brasileiro-Vidal A.C."/>
            <person name="Benko-Iseppon A.M."/>
        </authorList>
    </citation>
    <scope>NUCLEOTIDE SEQUENCE [LARGE SCALE GENOMIC DNA]</scope>
    <source>
        <tissue evidence="2">Leaves</tissue>
    </source>
</reference>
<proteinExistence type="predicted"/>
<evidence type="ECO:0000313" key="2">
    <source>
        <dbReference type="EMBL" id="MED6207129.1"/>
    </source>
</evidence>
<protein>
    <submittedName>
        <fullName evidence="2">Uncharacterized protein</fullName>
    </submittedName>
</protein>
<evidence type="ECO:0000313" key="3">
    <source>
        <dbReference type="Proteomes" id="UP001341840"/>
    </source>
</evidence>
<accession>A0ABU6YAY9</accession>
<name>A0ABU6YAY9_9FABA</name>
<evidence type="ECO:0000256" key="1">
    <source>
        <dbReference type="SAM" id="MobiDB-lite"/>
    </source>
</evidence>
<dbReference type="EMBL" id="JASCZI010241803">
    <property type="protein sequence ID" value="MED6207129.1"/>
    <property type="molecule type" value="Genomic_DNA"/>
</dbReference>
<comment type="caution">
    <text evidence="2">The sequence shown here is derived from an EMBL/GenBank/DDBJ whole genome shotgun (WGS) entry which is preliminary data.</text>
</comment>
<feature type="region of interest" description="Disordered" evidence="1">
    <location>
        <begin position="107"/>
        <end position="146"/>
    </location>
</feature>